<sequence>MILFANETNNYNFIQQSPDGKFYLTEDSVIELANYIKQLQELNANYLKQIENLKAQIANLEKQILNLEQQVKTLEEENNKLQKELETEKAKKLVWTVVATIAIGSTIYLFIK</sequence>
<evidence type="ECO:0000313" key="3">
    <source>
        <dbReference type="EMBL" id="MBB6061875.1"/>
    </source>
</evidence>
<reference evidence="3 4" key="1">
    <citation type="submission" date="2020-08" db="EMBL/GenBank/DDBJ databases">
        <title>Genomic Encyclopedia of Type Strains, Phase IV (KMG-IV): sequencing the most valuable type-strain genomes for metagenomic binning, comparative biology and taxonomic classification.</title>
        <authorList>
            <person name="Goeker M."/>
        </authorList>
    </citation>
    <scope>NUCLEOTIDE SEQUENCE [LARGE SCALE GENOMIC DNA]</scope>
    <source>
        <strain evidence="3 4">DSM 13481</strain>
    </source>
</reference>
<protein>
    <submittedName>
        <fullName evidence="3">Phage shock protein A</fullName>
    </submittedName>
</protein>
<dbReference type="Proteomes" id="UP000555828">
    <property type="component" value="Unassembled WGS sequence"/>
</dbReference>
<comment type="caution">
    <text evidence="3">The sequence shown here is derived from an EMBL/GenBank/DDBJ whole genome shotgun (WGS) entry which is preliminary data.</text>
</comment>
<evidence type="ECO:0000313" key="4">
    <source>
        <dbReference type="Proteomes" id="UP000555828"/>
    </source>
</evidence>
<feature type="coiled-coil region" evidence="1">
    <location>
        <begin position="32"/>
        <end position="91"/>
    </location>
</feature>
<evidence type="ECO:0000256" key="2">
    <source>
        <dbReference type="SAM" id="Phobius"/>
    </source>
</evidence>
<keyword evidence="2" id="KW-0812">Transmembrane</keyword>
<dbReference type="RefSeq" id="WP_184618623.1">
    <property type="nucleotide sequence ID" value="NZ_JACHEX010000001.1"/>
</dbReference>
<keyword evidence="2" id="KW-0472">Membrane</keyword>
<name>A0A841GIP4_9BACT</name>
<keyword evidence="1" id="KW-0175">Coiled coil</keyword>
<gene>
    <name evidence="3" type="ORF">HNP65_000297</name>
</gene>
<keyword evidence="2" id="KW-1133">Transmembrane helix</keyword>
<dbReference type="SUPFAM" id="SSF161270">
    <property type="entry name" value="PspA lactotransferrin-binding region"/>
    <property type="match status" value="1"/>
</dbReference>
<feature type="transmembrane region" description="Helical" evidence="2">
    <location>
        <begin position="93"/>
        <end position="111"/>
    </location>
</feature>
<dbReference type="AlphaFoldDB" id="A0A841GIP4"/>
<accession>A0A841GIP4</accession>
<keyword evidence="4" id="KW-1185">Reference proteome</keyword>
<proteinExistence type="predicted"/>
<organism evidence="3 4">
    <name type="scientific">Thermosipho japonicus</name>
    <dbReference type="NCBI Taxonomy" id="90323"/>
    <lineage>
        <taxon>Bacteria</taxon>
        <taxon>Thermotogati</taxon>
        <taxon>Thermotogota</taxon>
        <taxon>Thermotogae</taxon>
        <taxon>Thermotogales</taxon>
        <taxon>Fervidobacteriaceae</taxon>
        <taxon>Thermosipho</taxon>
    </lineage>
</organism>
<dbReference type="Gene3D" id="1.10.287.1490">
    <property type="match status" value="1"/>
</dbReference>
<dbReference type="EMBL" id="JACHEX010000001">
    <property type="protein sequence ID" value="MBB6061875.1"/>
    <property type="molecule type" value="Genomic_DNA"/>
</dbReference>
<evidence type="ECO:0000256" key="1">
    <source>
        <dbReference type="SAM" id="Coils"/>
    </source>
</evidence>